<dbReference type="Proteomes" id="UP000054485">
    <property type="component" value="Unassembled WGS sequence"/>
</dbReference>
<organism evidence="1 2">
    <name type="scientific">Suillus luteus UH-Slu-Lm8-n1</name>
    <dbReference type="NCBI Taxonomy" id="930992"/>
    <lineage>
        <taxon>Eukaryota</taxon>
        <taxon>Fungi</taxon>
        <taxon>Dikarya</taxon>
        <taxon>Basidiomycota</taxon>
        <taxon>Agaricomycotina</taxon>
        <taxon>Agaricomycetes</taxon>
        <taxon>Agaricomycetidae</taxon>
        <taxon>Boletales</taxon>
        <taxon>Suillineae</taxon>
        <taxon>Suillaceae</taxon>
        <taxon>Suillus</taxon>
    </lineage>
</organism>
<name>A0A0C9ZQT9_9AGAM</name>
<sequence length="50" mass="5704">MTTKLWANSLSLRPIERDDLNWTGVSTIRGYSNIDPKTYYLEGAEIMPEG</sequence>
<proteinExistence type="predicted"/>
<dbReference type="EMBL" id="KN836733">
    <property type="protein sequence ID" value="KIK31696.1"/>
    <property type="molecule type" value="Genomic_DNA"/>
</dbReference>
<accession>A0A0C9ZQT9</accession>
<reference evidence="2" key="2">
    <citation type="submission" date="2015-01" db="EMBL/GenBank/DDBJ databases">
        <title>Evolutionary Origins and Diversification of the Mycorrhizal Mutualists.</title>
        <authorList>
            <consortium name="DOE Joint Genome Institute"/>
            <consortium name="Mycorrhizal Genomics Consortium"/>
            <person name="Kohler A."/>
            <person name="Kuo A."/>
            <person name="Nagy L.G."/>
            <person name="Floudas D."/>
            <person name="Copeland A."/>
            <person name="Barry K.W."/>
            <person name="Cichocki N."/>
            <person name="Veneault-Fourrey C."/>
            <person name="LaButti K."/>
            <person name="Lindquist E.A."/>
            <person name="Lipzen A."/>
            <person name="Lundell T."/>
            <person name="Morin E."/>
            <person name="Murat C."/>
            <person name="Riley R."/>
            <person name="Ohm R."/>
            <person name="Sun H."/>
            <person name="Tunlid A."/>
            <person name="Henrissat B."/>
            <person name="Grigoriev I.V."/>
            <person name="Hibbett D.S."/>
            <person name="Martin F."/>
        </authorList>
    </citation>
    <scope>NUCLEOTIDE SEQUENCE [LARGE SCALE GENOMIC DNA]</scope>
    <source>
        <strain evidence="2">UH-Slu-Lm8-n1</strain>
    </source>
</reference>
<dbReference type="AlphaFoldDB" id="A0A0C9ZQT9"/>
<keyword evidence="2" id="KW-1185">Reference proteome</keyword>
<protein>
    <submittedName>
        <fullName evidence="1">Uncharacterized protein</fullName>
    </submittedName>
</protein>
<gene>
    <name evidence="1" type="ORF">CY34DRAFT_19657</name>
</gene>
<evidence type="ECO:0000313" key="2">
    <source>
        <dbReference type="Proteomes" id="UP000054485"/>
    </source>
</evidence>
<dbReference type="HOGENOM" id="CLU_3126025_0_0_1"/>
<dbReference type="InParanoid" id="A0A0C9ZQT9"/>
<evidence type="ECO:0000313" key="1">
    <source>
        <dbReference type="EMBL" id="KIK31696.1"/>
    </source>
</evidence>
<reference evidence="1 2" key="1">
    <citation type="submission" date="2014-04" db="EMBL/GenBank/DDBJ databases">
        <authorList>
            <consortium name="DOE Joint Genome Institute"/>
            <person name="Kuo A."/>
            <person name="Ruytinx J."/>
            <person name="Rineau F."/>
            <person name="Colpaert J."/>
            <person name="Kohler A."/>
            <person name="Nagy L.G."/>
            <person name="Floudas D."/>
            <person name="Copeland A."/>
            <person name="Barry K.W."/>
            <person name="Cichocki N."/>
            <person name="Veneault-Fourrey C."/>
            <person name="LaButti K."/>
            <person name="Lindquist E.A."/>
            <person name="Lipzen A."/>
            <person name="Lundell T."/>
            <person name="Morin E."/>
            <person name="Murat C."/>
            <person name="Sun H."/>
            <person name="Tunlid A."/>
            <person name="Henrissat B."/>
            <person name="Grigoriev I.V."/>
            <person name="Hibbett D.S."/>
            <person name="Martin F."/>
            <person name="Nordberg H.P."/>
            <person name="Cantor M.N."/>
            <person name="Hua S.X."/>
        </authorList>
    </citation>
    <scope>NUCLEOTIDE SEQUENCE [LARGE SCALE GENOMIC DNA]</scope>
    <source>
        <strain evidence="1 2">UH-Slu-Lm8-n1</strain>
    </source>
</reference>